<evidence type="ECO:0000313" key="3">
    <source>
        <dbReference type="Proteomes" id="UP000799324"/>
    </source>
</evidence>
<dbReference type="PANTHER" id="PTHR13954">
    <property type="entry name" value="IRE1-RELATED"/>
    <property type="match status" value="1"/>
</dbReference>
<dbReference type="GO" id="GO:1990604">
    <property type="term" value="C:IRE1-TRAF2-ASK1 complex"/>
    <property type="evidence" value="ECO:0007669"/>
    <property type="project" value="TreeGrafter"/>
</dbReference>
<keyword evidence="3" id="KW-1185">Reference proteome</keyword>
<dbReference type="GO" id="GO:0004521">
    <property type="term" value="F:RNA endonuclease activity"/>
    <property type="evidence" value="ECO:0007669"/>
    <property type="project" value="InterPro"/>
</dbReference>
<sequence length="288" mass="32250">MPPEIAPISHRRQLKPLGEVFSISQTNPNSSPKFLYTKFCFVTPTFDVYFGRLPIPKTKMTFEDIKSALKLVPDSAIYPKIPAHLLCIQAPVDEGEMYIKRPRILDYDKFTEEGSSSDWIPRQLLQEACTLELLQRNPHPNIVNYHGCIFVHDRIVGLALDKYAQTLEQRVAHPTSRSSSLFPSRPLDVEICMQQIRAAVMHLHSLGLAHNDLNPMNVMLDEGDRAVLIDFGSCQPVGQRLMTAGTSGWYDEMDVEDVVSKTQHDEFALGEVAGLVGEAGGVWGVGCW</sequence>
<dbReference type="GO" id="GO:0070059">
    <property type="term" value="P:intrinsic apoptotic signaling pathway in response to endoplasmic reticulum stress"/>
    <property type="evidence" value="ECO:0007669"/>
    <property type="project" value="TreeGrafter"/>
</dbReference>
<dbReference type="Pfam" id="PF00069">
    <property type="entry name" value="Pkinase"/>
    <property type="match status" value="1"/>
</dbReference>
<dbReference type="PROSITE" id="PS50011">
    <property type="entry name" value="PROTEIN_KINASE_DOM"/>
    <property type="match status" value="1"/>
</dbReference>
<dbReference type="GO" id="GO:0036498">
    <property type="term" value="P:IRE1-mediated unfolded protein response"/>
    <property type="evidence" value="ECO:0007669"/>
    <property type="project" value="TreeGrafter"/>
</dbReference>
<name>A0A6A6SPS2_9PLEO</name>
<feature type="domain" description="Protein kinase" evidence="1">
    <location>
        <begin position="39"/>
        <end position="288"/>
    </location>
</feature>
<dbReference type="InterPro" id="IPR000719">
    <property type="entry name" value="Prot_kinase_dom"/>
</dbReference>
<dbReference type="Gene3D" id="1.10.510.10">
    <property type="entry name" value="Transferase(Phosphotransferase) domain 1"/>
    <property type="match status" value="1"/>
</dbReference>
<dbReference type="GO" id="GO:0005524">
    <property type="term" value="F:ATP binding"/>
    <property type="evidence" value="ECO:0007669"/>
    <property type="project" value="InterPro"/>
</dbReference>
<dbReference type="GO" id="GO:0004674">
    <property type="term" value="F:protein serine/threonine kinase activity"/>
    <property type="evidence" value="ECO:0007669"/>
    <property type="project" value="InterPro"/>
</dbReference>
<dbReference type="EMBL" id="MU004530">
    <property type="protein sequence ID" value="KAF2648603.1"/>
    <property type="molecule type" value="Genomic_DNA"/>
</dbReference>
<proteinExistence type="predicted"/>
<dbReference type="PANTHER" id="PTHR13954:SF6">
    <property type="entry name" value="NON-SPECIFIC SERINE_THREONINE PROTEIN KINASE"/>
    <property type="match status" value="1"/>
</dbReference>
<dbReference type="InterPro" id="IPR045133">
    <property type="entry name" value="IRE1/2-like"/>
</dbReference>
<accession>A0A6A6SPS2</accession>
<dbReference type="SUPFAM" id="SSF56112">
    <property type="entry name" value="Protein kinase-like (PK-like)"/>
    <property type="match status" value="1"/>
</dbReference>
<reference evidence="2" key="1">
    <citation type="journal article" date="2020" name="Stud. Mycol.">
        <title>101 Dothideomycetes genomes: a test case for predicting lifestyles and emergence of pathogens.</title>
        <authorList>
            <person name="Haridas S."/>
            <person name="Albert R."/>
            <person name="Binder M."/>
            <person name="Bloem J."/>
            <person name="Labutti K."/>
            <person name="Salamov A."/>
            <person name="Andreopoulos B."/>
            <person name="Baker S."/>
            <person name="Barry K."/>
            <person name="Bills G."/>
            <person name="Bluhm B."/>
            <person name="Cannon C."/>
            <person name="Castanera R."/>
            <person name="Culley D."/>
            <person name="Daum C."/>
            <person name="Ezra D."/>
            <person name="Gonzalez J."/>
            <person name="Henrissat B."/>
            <person name="Kuo A."/>
            <person name="Liang C."/>
            <person name="Lipzen A."/>
            <person name="Lutzoni F."/>
            <person name="Magnuson J."/>
            <person name="Mondo S."/>
            <person name="Nolan M."/>
            <person name="Ohm R."/>
            <person name="Pangilinan J."/>
            <person name="Park H.-J."/>
            <person name="Ramirez L."/>
            <person name="Alfaro M."/>
            <person name="Sun H."/>
            <person name="Tritt A."/>
            <person name="Yoshinaga Y."/>
            <person name="Zwiers L.-H."/>
            <person name="Turgeon B."/>
            <person name="Goodwin S."/>
            <person name="Spatafora J."/>
            <person name="Crous P."/>
            <person name="Grigoriev I."/>
        </authorList>
    </citation>
    <scope>NUCLEOTIDE SEQUENCE</scope>
    <source>
        <strain evidence="2">CBS 122681</strain>
    </source>
</reference>
<dbReference type="AlphaFoldDB" id="A0A6A6SPS2"/>
<dbReference type="InterPro" id="IPR011009">
    <property type="entry name" value="Kinase-like_dom_sf"/>
</dbReference>
<protein>
    <recommendedName>
        <fullName evidence="1">Protein kinase domain-containing protein</fullName>
    </recommendedName>
</protein>
<dbReference type="OrthoDB" id="4062651at2759"/>
<gene>
    <name evidence="2" type="ORF">K491DRAFT_684560</name>
</gene>
<evidence type="ECO:0000259" key="1">
    <source>
        <dbReference type="PROSITE" id="PS50011"/>
    </source>
</evidence>
<evidence type="ECO:0000313" key="2">
    <source>
        <dbReference type="EMBL" id="KAF2648603.1"/>
    </source>
</evidence>
<organism evidence="2 3">
    <name type="scientific">Lophiostoma macrostomum CBS 122681</name>
    <dbReference type="NCBI Taxonomy" id="1314788"/>
    <lineage>
        <taxon>Eukaryota</taxon>
        <taxon>Fungi</taxon>
        <taxon>Dikarya</taxon>
        <taxon>Ascomycota</taxon>
        <taxon>Pezizomycotina</taxon>
        <taxon>Dothideomycetes</taxon>
        <taxon>Pleosporomycetidae</taxon>
        <taxon>Pleosporales</taxon>
        <taxon>Lophiostomataceae</taxon>
        <taxon>Lophiostoma</taxon>
    </lineage>
</organism>
<dbReference type="Proteomes" id="UP000799324">
    <property type="component" value="Unassembled WGS sequence"/>
</dbReference>
<dbReference type="GO" id="GO:0051082">
    <property type="term" value="F:unfolded protein binding"/>
    <property type="evidence" value="ECO:0007669"/>
    <property type="project" value="TreeGrafter"/>
</dbReference>